<evidence type="ECO:0000313" key="3">
    <source>
        <dbReference type="Proteomes" id="UP000239649"/>
    </source>
</evidence>
<comment type="caution">
    <text evidence="2">The sequence shown here is derived from an EMBL/GenBank/DDBJ whole genome shotgun (WGS) entry which is preliminary data.</text>
</comment>
<reference evidence="2 3" key="1">
    <citation type="journal article" date="2018" name="Plant J.">
        <title>Genome sequences of Chlorella sorokiniana UTEX 1602 and Micractinium conductrix SAG 241.80: implications to maltose excretion by a green alga.</title>
        <authorList>
            <person name="Arriola M.B."/>
            <person name="Velmurugan N."/>
            <person name="Zhang Y."/>
            <person name="Plunkett M.H."/>
            <person name="Hondzo H."/>
            <person name="Barney B.M."/>
        </authorList>
    </citation>
    <scope>NUCLEOTIDE SEQUENCE [LARGE SCALE GENOMIC DNA]</scope>
    <source>
        <strain evidence="2 3">SAG 241.80</strain>
    </source>
</reference>
<accession>A0A2P6VA11</accession>
<feature type="region of interest" description="Disordered" evidence="1">
    <location>
        <begin position="1"/>
        <end position="32"/>
    </location>
</feature>
<dbReference type="InterPro" id="IPR040183">
    <property type="entry name" value="THUMPD1-like"/>
</dbReference>
<gene>
    <name evidence="2" type="ORF">C2E20_5672</name>
</gene>
<organism evidence="2 3">
    <name type="scientific">Micractinium conductrix</name>
    <dbReference type="NCBI Taxonomy" id="554055"/>
    <lineage>
        <taxon>Eukaryota</taxon>
        <taxon>Viridiplantae</taxon>
        <taxon>Chlorophyta</taxon>
        <taxon>core chlorophytes</taxon>
        <taxon>Trebouxiophyceae</taxon>
        <taxon>Chlorellales</taxon>
        <taxon>Chlorellaceae</taxon>
        <taxon>Chlorella clade</taxon>
        <taxon>Micractinium</taxon>
    </lineage>
</organism>
<protein>
    <recommendedName>
        <fullName evidence="4">THUMP domain-containing protein</fullName>
    </recommendedName>
</protein>
<dbReference type="Proteomes" id="UP000239649">
    <property type="component" value="Unassembled WGS sequence"/>
</dbReference>
<dbReference type="GO" id="GO:0003723">
    <property type="term" value="F:RNA binding"/>
    <property type="evidence" value="ECO:0007669"/>
    <property type="project" value="InterPro"/>
</dbReference>
<dbReference type="PANTHER" id="PTHR13452:SF13">
    <property type="entry name" value="OS02G0672400 PROTEIN"/>
    <property type="match status" value="1"/>
</dbReference>
<dbReference type="EMBL" id="LHPF02000017">
    <property type="protein sequence ID" value="PSC70929.1"/>
    <property type="molecule type" value="Genomic_DNA"/>
</dbReference>
<evidence type="ECO:0000256" key="1">
    <source>
        <dbReference type="SAM" id="MobiDB-lite"/>
    </source>
</evidence>
<dbReference type="PANTHER" id="PTHR13452">
    <property type="entry name" value="THUMP DOMAIN CONTAINING PROTEIN 1-RELATED"/>
    <property type="match status" value="1"/>
</dbReference>
<name>A0A2P6VA11_9CHLO</name>
<dbReference type="AlphaFoldDB" id="A0A2P6VA11"/>
<dbReference type="OrthoDB" id="515736at2759"/>
<dbReference type="GO" id="GO:0006400">
    <property type="term" value="P:tRNA modification"/>
    <property type="evidence" value="ECO:0007669"/>
    <property type="project" value="InterPro"/>
</dbReference>
<sequence>MRRRLPDQGGPAAKRQKGGGGGGEGAGGEAAAGGRFDYGAVQELSTGLAGVLLTCSLQRENSARKEAVPLLQRYLAAAARQAAAPPAGEAPPAQGAAPAAEAAEAAAAAADAAAGDAAAGEAAAGEPGAQQQLHLAPIKLACRGVAVFKLASSTHQGDAAAGLATAAVAALVRDVEGGAQARLTHVHRLVPVQTTCALERDALAEAGGRLAALVAAAVRAEAGAAQGGGSGSEPAGKLTFGIAVKHRVLESPGQKAAAAAAAAAATAAASAEGEAHAGAAPPDAAQAAPQALDRGGIISALAGGFEGALRRQHGLAAAVDLKSPSWVLVVEAVPAGGALYAALAALPRDLCVLKPKLHIRAVGRGAGA</sequence>
<proteinExistence type="predicted"/>
<evidence type="ECO:0008006" key="4">
    <source>
        <dbReference type="Google" id="ProtNLM"/>
    </source>
</evidence>
<feature type="compositionally biased region" description="Gly residues" evidence="1">
    <location>
        <begin position="18"/>
        <end position="31"/>
    </location>
</feature>
<evidence type="ECO:0000313" key="2">
    <source>
        <dbReference type="EMBL" id="PSC70929.1"/>
    </source>
</evidence>
<keyword evidence="3" id="KW-1185">Reference proteome</keyword>